<dbReference type="GO" id="GO:0042144">
    <property type="term" value="P:vacuole fusion, non-autophagic"/>
    <property type="evidence" value="ECO:0007669"/>
    <property type="project" value="TreeGrafter"/>
</dbReference>
<dbReference type="EMBL" id="KZ989900">
    <property type="protein sequence ID" value="RKP25059.1"/>
    <property type="molecule type" value="Genomic_DNA"/>
</dbReference>
<dbReference type="PANTHER" id="PTHR12811">
    <property type="entry name" value="VACUOLAR PROTEIN SORTING VPS16"/>
    <property type="match status" value="1"/>
</dbReference>
<keyword evidence="6" id="KW-1185">Reference proteome</keyword>
<dbReference type="PIRSF" id="PIRSF007949">
    <property type="entry name" value="VPS16"/>
    <property type="match status" value="1"/>
</dbReference>
<dbReference type="Pfam" id="PF04841">
    <property type="entry name" value="Vps16_N"/>
    <property type="match status" value="1"/>
</dbReference>
<reference evidence="6" key="1">
    <citation type="journal article" date="2018" name="Nat. Microbiol.">
        <title>Leveraging single-cell genomics to expand the fungal tree of life.</title>
        <authorList>
            <person name="Ahrendt S.R."/>
            <person name="Quandt C.A."/>
            <person name="Ciobanu D."/>
            <person name="Clum A."/>
            <person name="Salamov A."/>
            <person name="Andreopoulos B."/>
            <person name="Cheng J.F."/>
            <person name="Woyke T."/>
            <person name="Pelin A."/>
            <person name="Henrissat B."/>
            <person name="Reynolds N.K."/>
            <person name="Benny G.L."/>
            <person name="Smith M.E."/>
            <person name="James T.Y."/>
            <person name="Grigoriev I.V."/>
        </authorList>
    </citation>
    <scope>NUCLEOTIDE SEQUENCE [LARGE SCALE GENOMIC DNA]</scope>
    <source>
        <strain evidence="6">Benny S71-1</strain>
    </source>
</reference>
<dbReference type="GO" id="GO:0005768">
    <property type="term" value="C:endosome"/>
    <property type="evidence" value="ECO:0007669"/>
    <property type="project" value="TreeGrafter"/>
</dbReference>
<keyword evidence="2" id="KW-0813">Transport</keyword>
<sequence length="766" mass="86677">MHESTTHPATEWSMLHDKFYRRVPLYEMEWQNIDLDNYEVVGAPFGGPIALVRAENKLQVVRDPSTATPAIMIFTASGQLLSKINLDTVRIVKIGWSSDERLVCLCANGIVRLYNLFGELTQFTLSAEASEEGVIDGRIWGSGLVALLSNYQFVAITRFTDARARRLANPELTSPPFDWVVVPPALSMSRDVELYVAVGQTIFLVNQEEVQDQLLNDGPFSRMVLSPNCKLMALFNKDGKVSVTSADFQRYLSEFQTGSVLPPKQLSWCGVDSVVMATDDELTVIGPFGDCIAYPTTGATHLVTEVDGVRAISSKESYFIDKASEKLFRLGSTEPGALLLDAYDLFKKENPKAQEHIRSLKDDLATAINECIEVAGLEPSPYWRRNLLKAASFGMSFMDAYNADTFVDMCSHLRVLNNINDHQTGIPMTYPHKPEALIQRLVGRQKHLLAVRIAEHLHLPTNDIMVDWACNKIKRLNLEEEAVAHVILSKLSDYPGLSYVEMAKTAYKMGKTKLATMLIDHEPRASDQVPLLLNMNEPQLALVKAIESANTDLIYYVLFMLRHKYPLSDFLLYISDKPVASDLLICYAREQDPQLLESYYFQADQRAERANLHAQEAFRSPDVSEKTAKLQMALKMYNKSRAFDAKQQLQDKHKRPFVGLSVSETMKQCILAGDHSQANRIRADFKVPEKRFWWLKIKALAELRDWDALEQFSKTKKSPIGYLYAEAAKYIERCEASIRPSLYLRIKWFDEAAKHAFAIKDVEALE</sequence>
<feature type="domain" description="Vps16 N-terminal" evidence="4">
    <location>
        <begin position="8"/>
        <end position="408"/>
    </location>
</feature>
<feature type="domain" description="Vps16 C-terminal" evidence="3">
    <location>
        <begin position="497"/>
        <end position="765"/>
    </location>
</feature>
<dbReference type="GO" id="GO:0006886">
    <property type="term" value="P:intracellular protein transport"/>
    <property type="evidence" value="ECO:0007669"/>
    <property type="project" value="InterPro"/>
</dbReference>
<dbReference type="InterPro" id="IPR036322">
    <property type="entry name" value="WD40_repeat_dom_sf"/>
</dbReference>
<dbReference type="InterPro" id="IPR038132">
    <property type="entry name" value="Vps16_C_sf"/>
</dbReference>
<evidence type="ECO:0000313" key="6">
    <source>
        <dbReference type="Proteomes" id="UP000278143"/>
    </source>
</evidence>
<organism evidence="5 6">
    <name type="scientific">Syncephalis pseudoplumigaleata</name>
    <dbReference type="NCBI Taxonomy" id="1712513"/>
    <lineage>
        <taxon>Eukaryota</taxon>
        <taxon>Fungi</taxon>
        <taxon>Fungi incertae sedis</taxon>
        <taxon>Zoopagomycota</taxon>
        <taxon>Zoopagomycotina</taxon>
        <taxon>Zoopagomycetes</taxon>
        <taxon>Zoopagales</taxon>
        <taxon>Piptocephalidaceae</taxon>
        <taxon>Syncephalis</taxon>
    </lineage>
</organism>
<protein>
    <recommendedName>
        <fullName evidence="2">Probable vacuolar protein sorting-associated protein 16 homolog</fullName>
    </recommendedName>
</protein>
<accession>A0A4V1J1H3</accession>
<dbReference type="GO" id="GO:0016197">
    <property type="term" value="P:endosomal transport"/>
    <property type="evidence" value="ECO:0007669"/>
    <property type="project" value="TreeGrafter"/>
</dbReference>
<dbReference type="OrthoDB" id="1792at2759"/>
<evidence type="ECO:0000256" key="2">
    <source>
        <dbReference type="PIRNR" id="PIRNR007949"/>
    </source>
</evidence>
<dbReference type="AlphaFoldDB" id="A0A4V1J1H3"/>
<gene>
    <name evidence="5" type="ORF">SYNPS1DRAFT_22914</name>
</gene>
<comment type="similarity">
    <text evidence="1 2">Belongs to the VPS16 family.</text>
</comment>
<dbReference type="GO" id="GO:0003779">
    <property type="term" value="F:actin binding"/>
    <property type="evidence" value="ECO:0007669"/>
    <property type="project" value="TreeGrafter"/>
</dbReference>
<dbReference type="SUPFAM" id="SSF50978">
    <property type="entry name" value="WD40 repeat-like"/>
    <property type="match status" value="1"/>
</dbReference>
<evidence type="ECO:0000256" key="1">
    <source>
        <dbReference type="ARBA" id="ARBA00009250"/>
    </source>
</evidence>
<dbReference type="Gene3D" id="1.10.150.780">
    <property type="entry name" value="Vps16, C-terminal region"/>
    <property type="match status" value="1"/>
</dbReference>
<dbReference type="Proteomes" id="UP000278143">
    <property type="component" value="Unassembled WGS sequence"/>
</dbReference>
<dbReference type="Pfam" id="PF04840">
    <property type="entry name" value="Vps16_C"/>
    <property type="match status" value="1"/>
</dbReference>
<comment type="function">
    <text evidence="2">Essential for vacuolar protein sorting. Required for vacuole biogenesis, stability and to maintain vacuole morphology.</text>
</comment>
<dbReference type="InterPro" id="IPR006925">
    <property type="entry name" value="Vps16_C"/>
</dbReference>
<evidence type="ECO:0000259" key="4">
    <source>
        <dbReference type="Pfam" id="PF04841"/>
    </source>
</evidence>
<proteinExistence type="inferred from homology"/>
<name>A0A4V1J1H3_9FUNG</name>
<dbReference type="InterPro" id="IPR016534">
    <property type="entry name" value="VPS16"/>
</dbReference>
<dbReference type="GO" id="GO:0030897">
    <property type="term" value="C:HOPS complex"/>
    <property type="evidence" value="ECO:0007669"/>
    <property type="project" value="TreeGrafter"/>
</dbReference>
<dbReference type="InterPro" id="IPR006926">
    <property type="entry name" value="Vps16_N"/>
</dbReference>
<dbReference type="PANTHER" id="PTHR12811:SF0">
    <property type="entry name" value="VACUOLAR PROTEIN SORTING-ASSOCIATED PROTEIN 16 HOMOLOG"/>
    <property type="match status" value="1"/>
</dbReference>
<evidence type="ECO:0000313" key="5">
    <source>
        <dbReference type="EMBL" id="RKP25059.1"/>
    </source>
</evidence>
<keyword evidence="2" id="KW-0653">Protein transport</keyword>
<evidence type="ECO:0000259" key="3">
    <source>
        <dbReference type="Pfam" id="PF04840"/>
    </source>
</evidence>